<keyword evidence="3" id="KW-1185">Reference proteome</keyword>
<keyword evidence="1" id="KW-0472">Membrane</keyword>
<feature type="transmembrane region" description="Helical" evidence="1">
    <location>
        <begin position="90"/>
        <end position="110"/>
    </location>
</feature>
<dbReference type="STRING" id="327939.BIW53_14890"/>
<dbReference type="AlphaFoldDB" id="A0A1S1MZJ6"/>
<dbReference type="RefSeq" id="WP_070992801.1">
    <property type="nucleotide sequence ID" value="NZ_CBCSHD010000009.1"/>
</dbReference>
<feature type="transmembrane region" description="Helical" evidence="1">
    <location>
        <begin position="116"/>
        <end position="135"/>
    </location>
</feature>
<evidence type="ECO:0000313" key="2">
    <source>
        <dbReference type="EMBL" id="OHU94363.1"/>
    </source>
</evidence>
<keyword evidence="1" id="KW-1133">Transmembrane helix</keyword>
<feature type="transmembrane region" description="Helical" evidence="1">
    <location>
        <begin position="50"/>
        <end position="69"/>
    </location>
</feature>
<feature type="transmembrane region" description="Helical" evidence="1">
    <location>
        <begin position="12"/>
        <end position="30"/>
    </location>
</feature>
<dbReference type="OrthoDB" id="9815205at2"/>
<keyword evidence="1" id="KW-0812">Transmembrane</keyword>
<sequence length="190" mass="20964">MDIQYVKKQQYWLVALVAAFVAATLTWEHFNGGVISHNLLNNSNYPSISNYWGLLILPTLAWFAAHTVIKRIKLQHNENMSLNTAIPKHVKMGFLIMFCVTVLQSIAWALGRPDLTMYLGLAVLITGLFIPIYRAECILANVLASSVVFGAVIPLIGMLVMASISALSNLVIKPMIVNGLTRLKSVKVTP</sequence>
<dbReference type="EMBL" id="MNAN01000034">
    <property type="protein sequence ID" value="OHU94363.1"/>
    <property type="molecule type" value="Genomic_DNA"/>
</dbReference>
<feature type="transmembrane region" description="Helical" evidence="1">
    <location>
        <begin position="147"/>
        <end position="172"/>
    </location>
</feature>
<gene>
    <name evidence="2" type="ORF">BIW53_14890</name>
</gene>
<proteinExistence type="predicted"/>
<comment type="caution">
    <text evidence="2">The sequence shown here is derived from an EMBL/GenBank/DDBJ whole genome shotgun (WGS) entry which is preliminary data.</text>
</comment>
<evidence type="ECO:0000256" key="1">
    <source>
        <dbReference type="SAM" id="Phobius"/>
    </source>
</evidence>
<organism evidence="2 3">
    <name type="scientific">Pseudoalteromonas byunsanensis</name>
    <dbReference type="NCBI Taxonomy" id="327939"/>
    <lineage>
        <taxon>Bacteria</taxon>
        <taxon>Pseudomonadati</taxon>
        <taxon>Pseudomonadota</taxon>
        <taxon>Gammaproteobacteria</taxon>
        <taxon>Alteromonadales</taxon>
        <taxon>Pseudoalteromonadaceae</taxon>
        <taxon>Pseudoalteromonas</taxon>
    </lineage>
</organism>
<accession>A0A1S1MZJ6</accession>
<dbReference type="Proteomes" id="UP000180253">
    <property type="component" value="Unassembled WGS sequence"/>
</dbReference>
<evidence type="ECO:0000313" key="3">
    <source>
        <dbReference type="Proteomes" id="UP000180253"/>
    </source>
</evidence>
<name>A0A1S1MZJ6_9GAMM</name>
<reference evidence="2 3" key="1">
    <citation type="submission" date="2016-10" db="EMBL/GenBank/DDBJ databases">
        <title>Pseudoalteromonas amylolytica sp. nov., isolated from the surface seawater.</title>
        <authorList>
            <person name="Wu Y.-H."/>
            <person name="Cheng H."/>
            <person name="Jin X.-B."/>
            <person name="Wang C.-S."/>
            <person name="Xu X.-W."/>
        </authorList>
    </citation>
    <scope>NUCLEOTIDE SEQUENCE [LARGE SCALE GENOMIC DNA]</scope>
    <source>
        <strain evidence="2 3">JCM 12483</strain>
    </source>
</reference>
<protein>
    <submittedName>
        <fullName evidence="2">Uncharacterized protein</fullName>
    </submittedName>
</protein>